<proteinExistence type="predicted"/>
<dbReference type="Gene3D" id="3.40.710.10">
    <property type="entry name" value="DD-peptidase/beta-lactamase superfamily"/>
    <property type="match status" value="1"/>
</dbReference>
<dbReference type="EMBL" id="BNBD01000008">
    <property type="protein sequence ID" value="GHF55781.1"/>
    <property type="molecule type" value="Genomic_DNA"/>
</dbReference>
<evidence type="ECO:0000313" key="4">
    <source>
        <dbReference type="Proteomes" id="UP000638313"/>
    </source>
</evidence>
<keyword evidence="4" id="KW-1185">Reference proteome</keyword>
<reference evidence="3" key="1">
    <citation type="journal article" date="2014" name="Int. J. Syst. Evol. Microbiol.">
        <title>Complete genome sequence of Corynebacterium casei LMG S-19264T (=DSM 44701T), isolated from a smear-ripened cheese.</title>
        <authorList>
            <consortium name="US DOE Joint Genome Institute (JGI-PGF)"/>
            <person name="Walter F."/>
            <person name="Albersmeier A."/>
            <person name="Kalinowski J."/>
            <person name="Ruckert C."/>
        </authorList>
    </citation>
    <scope>NUCLEOTIDE SEQUENCE</scope>
    <source>
        <strain evidence="3">JCM 4059</strain>
    </source>
</reference>
<reference evidence="3" key="2">
    <citation type="submission" date="2020-09" db="EMBL/GenBank/DDBJ databases">
        <authorList>
            <person name="Sun Q."/>
            <person name="Ohkuma M."/>
        </authorList>
    </citation>
    <scope>NUCLEOTIDE SEQUENCE</scope>
    <source>
        <strain evidence="3">JCM 4059</strain>
    </source>
</reference>
<name>A0A919B570_9ACTN</name>
<protein>
    <submittedName>
        <fullName evidence="3">Peptidase</fullName>
    </submittedName>
</protein>
<dbReference type="InterPro" id="IPR012338">
    <property type="entry name" value="Beta-lactam/transpept-like"/>
</dbReference>
<dbReference type="Proteomes" id="UP000638313">
    <property type="component" value="Unassembled WGS sequence"/>
</dbReference>
<dbReference type="Pfam" id="PF00144">
    <property type="entry name" value="Beta-lactamase"/>
    <property type="match status" value="1"/>
</dbReference>
<dbReference type="AlphaFoldDB" id="A0A919B570"/>
<dbReference type="InterPro" id="IPR050491">
    <property type="entry name" value="AmpC-like"/>
</dbReference>
<feature type="domain" description="Beta-lactamase-related" evidence="2">
    <location>
        <begin position="107"/>
        <end position="422"/>
    </location>
</feature>
<accession>A0A919B570</accession>
<organism evidence="3 4">
    <name type="scientific">Streptomyces mashuensis</name>
    <dbReference type="NCBI Taxonomy" id="33904"/>
    <lineage>
        <taxon>Bacteria</taxon>
        <taxon>Bacillati</taxon>
        <taxon>Actinomycetota</taxon>
        <taxon>Actinomycetes</taxon>
        <taxon>Kitasatosporales</taxon>
        <taxon>Streptomycetaceae</taxon>
        <taxon>Streptomyces</taxon>
    </lineage>
</organism>
<dbReference type="InterPro" id="IPR001466">
    <property type="entry name" value="Beta-lactam-related"/>
</dbReference>
<feature type="region of interest" description="Disordered" evidence="1">
    <location>
        <begin position="179"/>
        <end position="202"/>
    </location>
</feature>
<evidence type="ECO:0000313" key="3">
    <source>
        <dbReference type="EMBL" id="GHF55781.1"/>
    </source>
</evidence>
<evidence type="ECO:0000259" key="2">
    <source>
        <dbReference type="Pfam" id="PF00144"/>
    </source>
</evidence>
<dbReference type="SUPFAM" id="SSF56601">
    <property type="entry name" value="beta-lactamase/transpeptidase-like"/>
    <property type="match status" value="1"/>
</dbReference>
<evidence type="ECO:0000256" key="1">
    <source>
        <dbReference type="SAM" id="MobiDB-lite"/>
    </source>
</evidence>
<dbReference type="PANTHER" id="PTHR46825">
    <property type="entry name" value="D-ALANYL-D-ALANINE-CARBOXYPEPTIDASE/ENDOPEPTIDASE AMPH"/>
    <property type="match status" value="1"/>
</dbReference>
<dbReference type="PANTHER" id="PTHR46825:SF7">
    <property type="entry name" value="D-ALANYL-D-ALANINE CARBOXYPEPTIDASE"/>
    <property type="match status" value="1"/>
</dbReference>
<comment type="caution">
    <text evidence="3">The sequence shown here is derived from an EMBL/GenBank/DDBJ whole genome shotgun (WGS) entry which is preliminary data.</text>
</comment>
<gene>
    <name evidence="3" type="ORF">GCM10010218_41670</name>
</gene>
<sequence length="427" mass="45384">MTFLSGRSGFSASRTPSSPAPSPVLHRGVAPPRRALLGGALAGALLLTGALPVGAAVAALGPAPAPSPARAGREAALRLDIQALQAAVAQLDDPQATAAQISVSGVSGRWYGAAGAADLRTGRKVTAGDKFRIGSITKVFVATVVLQLSAQGRVDLDAPVQRYLPGVLPAGYPPITVGQLLDHTSGLPDESGPGLPDMSTPEKVLQHRYDRRTPQQAVAAVSHGPMKFAPGTRQEYRGINYVLAALLVEKVTGHSYGTEIGRRILRPLGLHDTSVAGDDPRIHGPHVHGYLALADGTLSDATVFNQSEAWGEGEMISTSRDLERFMTALFSGELLPRATLDRMFTLPSGDVRMVDGSPARYSMGLQTVTVNGMTMWGKTGERYGYNSGMFATKDQQRRVVYSFNPTHRDRTQMRMTQRIADAVTRNG</sequence>
<feature type="region of interest" description="Disordered" evidence="1">
    <location>
        <begin position="1"/>
        <end position="27"/>
    </location>
</feature>